<dbReference type="Gene3D" id="2.60.200.40">
    <property type="match status" value="1"/>
</dbReference>
<dbReference type="NCBIfam" id="TIGR00147">
    <property type="entry name" value="YegS/Rv2252/BmrU family lipid kinase"/>
    <property type="match status" value="1"/>
</dbReference>
<evidence type="ECO:0000256" key="3">
    <source>
        <dbReference type="ARBA" id="ARBA00022679"/>
    </source>
</evidence>
<dbReference type="EMBL" id="DF820490">
    <property type="protein sequence ID" value="GAK31089.1"/>
    <property type="molecule type" value="Genomic_DNA"/>
</dbReference>
<keyword evidence="7" id="KW-0594">Phospholipid biosynthesis</keyword>
<dbReference type="Pfam" id="PF19279">
    <property type="entry name" value="YegS_C"/>
    <property type="match status" value="1"/>
</dbReference>
<dbReference type="SMART" id="SM00046">
    <property type="entry name" value="DAGKc"/>
    <property type="match status" value="1"/>
</dbReference>
<keyword evidence="6" id="KW-0067">ATP-binding</keyword>
<gene>
    <name evidence="10" type="ORF">WOSG25_070660</name>
</gene>
<protein>
    <submittedName>
        <fullName evidence="10">Lipid kinase, YegS/Rv2252/BmrU family</fullName>
    </submittedName>
</protein>
<dbReference type="InterPro" id="IPR050187">
    <property type="entry name" value="Lipid_Phosphate_FormReg"/>
</dbReference>
<evidence type="ECO:0000256" key="6">
    <source>
        <dbReference type="ARBA" id="ARBA00022840"/>
    </source>
</evidence>
<name>A0A069CUB2_WEIOS</name>
<dbReference type="OrthoDB" id="142078at2"/>
<evidence type="ECO:0000259" key="9">
    <source>
        <dbReference type="PROSITE" id="PS50146"/>
    </source>
</evidence>
<dbReference type="Proteomes" id="UP000030643">
    <property type="component" value="Unassembled WGS sequence"/>
</dbReference>
<dbReference type="STRING" id="1329250.WOSG25_070660"/>
<dbReference type="PANTHER" id="PTHR12358:SF54">
    <property type="entry name" value="SPHINGOSINE KINASE RELATED PROTEIN"/>
    <property type="match status" value="1"/>
</dbReference>
<accession>A0A069CUB2</accession>
<dbReference type="SUPFAM" id="SSF111331">
    <property type="entry name" value="NAD kinase/diacylglycerol kinase-like"/>
    <property type="match status" value="1"/>
</dbReference>
<keyword evidence="7" id="KW-0444">Lipid biosynthesis</keyword>
<dbReference type="Pfam" id="PF00781">
    <property type="entry name" value="DAGK_cat"/>
    <property type="match status" value="1"/>
</dbReference>
<evidence type="ECO:0000256" key="5">
    <source>
        <dbReference type="ARBA" id="ARBA00022777"/>
    </source>
</evidence>
<keyword evidence="3" id="KW-0808">Transferase</keyword>
<dbReference type="AlphaFoldDB" id="A0A069CUB2"/>
<dbReference type="GO" id="GO:0008654">
    <property type="term" value="P:phospholipid biosynthetic process"/>
    <property type="evidence" value="ECO:0007669"/>
    <property type="project" value="UniProtKB-KW"/>
</dbReference>
<evidence type="ECO:0000256" key="2">
    <source>
        <dbReference type="ARBA" id="ARBA00005983"/>
    </source>
</evidence>
<evidence type="ECO:0000313" key="11">
    <source>
        <dbReference type="Proteomes" id="UP000030643"/>
    </source>
</evidence>
<evidence type="ECO:0000256" key="1">
    <source>
        <dbReference type="ARBA" id="ARBA00001946"/>
    </source>
</evidence>
<dbReference type="GO" id="GO:0016301">
    <property type="term" value="F:kinase activity"/>
    <property type="evidence" value="ECO:0007669"/>
    <property type="project" value="UniProtKB-KW"/>
</dbReference>
<keyword evidence="5 10" id="KW-0418">Kinase</keyword>
<comment type="cofactor">
    <cofactor evidence="1">
        <name>Mg(2+)</name>
        <dbReference type="ChEBI" id="CHEBI:18420"/>
    </cofactor>
</comment>
<dbReference type="RefSeq" id="WP_045476787.1">
    <property type="nucleotide sequence ID" value="NZ_DF820490.1"/>
</dbReference>
<dbReference type="InterPro" id="IPR005218">
    <property type="entry name" value="Diacylglycerol/lipid_kinase"/>
</dbReference>
<dbReference type="Gene3D" id="3.40.50.10330">
    <property type="entry name" value="Probable inorganic polyphosphate/atp-NAD kinase, domain 1"/>
    <property type="match status" value="1"/>
</dbReference>
<dbReference type="PROSITE" id="PS50146">
    <property type="entry name" value="DAGK"/>
    <property type="match status" value="1"/>
</dbReference>
<keyword evidence="11" id="KW-1185">Reference proteome</keyword>
<evidence type="ECO:0000313" key="10">
    <source>
        <dbReference type="EMBL" id="GAK31089.1"/>
    </source>
</evidence>
<reference evidence="11" key="1">
    <citation type="journal article" date="2014" name="Genome Announc.">
        <title>Draft genome sequence of Weissella oryzae SG25T, isolated from fermented rice grains.</title>
        <authorList>
            <person name="Tanizawa Y."/>
            <person name="Fujisawa T."/>
            <person name="Mochizuki T."/>
            <person name="Kaminuma E."/>
            <person name="Suzuki Y."/>
            <person name="Nakamura Y."/>
            <person name="Tohno M."/>
        </authorList>
    </citation>
    <scope>NUCLEOTIDE SEQUENCE [LARGE SCALE GENOMIC DNA]</scope>
    <source>
        <strain evidence="11">DSM 25784 / JCM 18191 / LMG 30913 / SG25</strain>
    </source>
</reference>
<keyword evidence="7" id="KW-0443">Lipid metabolism</keyword>
<dbReference type="InterPro" id="IPR016064">
    <property type="entry name" value="NAD/diacylglycerol_kinase_sf"/>
</dbReference>
<proteinExistence type="inferred from homology"/>
<organism evidence="10 11">
    <name type="scientific">Weissella oryzae (strain DSM 25784 / JCM 18191 / LMG 30913 / SG25)</name>
    <dbReference type="NCBI Taxonomy" id="1329250"/>
    <lineage>
        <taxon>Bacteria</taxon>
        <taxon>Bacillati</taxon>
        <taxon>Bacillota</taxon>
        <taxon>Bacilli</taxon>
        <taxon>Lactobacillales</taxon>
        <taxon>Lactobacillaceae</taxon>
        <taxon>Weissella</taxon>
    </lineage>
</organism>
<keyword evidence="4" id="KW-0547">Nucleotide-binding</keyword>
<dbReference type="GO" id="GO:0005524">
    <property type="term" value="F:ATP binding"/>
    <property type="evidence" value="ECO:0007669"/>
    <property type="project" value="UniProtKB-KW"/>
</dbReference>
<feature type="domain" description="DAGKc" evidence="9">
    <location>
        <begin position="1"/>
        <end position="128"/>
    </location>
</feature>
<evidence type="ECO:0000256" key="4">
    <source>
        <dbReference type="ARBA" id="ARBA00022741"/>
    </source>
</evidence>
<evidence type="ECO:0000256" key="8">
    <source>
        <dbReference type="ARBA" id="ARBA00023264"/>
    </source>
</evidence>
<comment type="similarity">
    <text evidence="2">Belongs to the diacylglycerol/lipid kinase family.</text>
</comment>
<dbReference type="InterPro" id="IPR017438">
    <property type="entry name" value="ATP-NAD_kinase_N"/>
</dbReference>
<dbReference type="PANTHER" id="PTHR12358">
    <property type="entry name" value="SPHINGOSINE KINASE"/>
    <property type="match status" value="1"/>
</dbReference>
<sequence length="303" mass="32937">MKKYLVVFNDKAGKSAGKKIAQHFKEVADNATVTLLGTESRKAALEEIAKQAPTSDCLVVIGGDGSINTVFSALAAAKINIPVGIIPAGTVNNFAKALNLPLEVDAAIQVILGGYKRSVDLATDGQRAIVSSALIGDFADIANNVKQSEKKRLGLLAFLWHGLKHSFHRPDKYRLILDDGKELILATTLINITLTNSVGGYTNFNPQANSDDGYLHILVLKRFSLLRLPSYIAYLLRGQIIQGRDLLYFKSQQVEISKISGQAAKVRIDGDEAEKLPLKIMLHPRQMSILVPIKESGHVANSK</sequence>
<dbReference type="InterPro" id="IPR001206">
    <property type="entry name" value="Diacylglycerol_kinase_cat_dom"/>
</dbReference>
<dbReference type="eggNOG" id="COG1597">
    <property type="taxonomic scope" value="Bacteria"/>
</dbReference>
<keyword evidence="8" id="KW-1208">Phospholipid metabolism</keyword>
<evidence type="ECO:0000256" key="7">
    <source>
        <dbReference type="ARBA" id="ARBA00023209"/>
    </source>
</evidence>
<dbReference type="InterPro" id="IPR045540">
    <property type="entry name" value="YegS/DAGK_C"/>
</dbReference>